<dbReference type="PANTHER" id="PTHR40658:SF3">
    <property type="entry name" value="CLBS_DFSB FAMILY FOUR-HELIX BUNDLE PROTEIN"/>
    <property type="match status" value="1"/>
</dbReference>
<evidence type="ECO:0000313" key="3">
    <source>
        <dbReference type="EMBL" id="MCC9033164.1"/>
    </source>
</evidence>
<keyword evidence="1" id="KW-0175">Coiled coil</keyword>
<dbReference type="RefSeq" id="WP_191181591.1">
    <property type="nucleotide sequence ID" value="NZ_JACXXP010000060.1"/>
</dbReference>
<reference evidence="4" key="2">
    <citation type="submission" date="2023-07" db="EMBL/GenBank/DDBJ databases">
        <title>Description of novel Chryseobacterium sp. strain C-2.</title>
        <authorList>
            <person name="Saticioglu I.B."/>
        </authorList>
    </citation>
    <scope>NUCLEOTIDE SEQUENCE [LARGE SCALE GENOMIC DNA]</scope>
    <source>
        <strain evidence="4">C-2</strain>
    </source>
</reference>
<dbReference type="InterPro" id="IPR034660">
    <property type="entry name" value="DinB/YfiT-like"/>
</dbReference>
<dbReference type="EMBL" id="JAJJML010000001">
    <property type="protein sequence ID" value="MCC9033164.1"/>
    <property type="molecule type" value="Genomic_DNA"/>
</dbReference>
<dbReference type="InterPro" id="IPR012550">
    <property type="entry name" value="DUF1706"/>
</dbReference>
<reference evidence="2" key="3">
    <citation type="submission" date="2024-05" db="EMBL/GenBank/DDBJ databases">
        <title>Description of novel Chryseobacterium sp. strain C-2.</title>
        <authorList>
            <person name="Saticioglu I.B."/>
        </authorList>
    </citation>
    <scope>NUCLEOTIDE SEQUENCE</scope>
    <source>
        <strain evidence="2">C-2</strain>
    </source>
</reference>
<keyword evidence="4" id="KW-1185">Reference proteome</keyword>
<evidence type="ECO:0000256" key="1">
    <source>
        <dbReference type="SAM" id="Coils"/>
    </source>
</evidence>
<reference evidence="3" key="1">
    <citation type="submission" date="2021-11" db="EMBL/GenBank/DDBJ databases">
        <title>Description of novel Chryseobacterium species.</title>
        <authorList>
            <person name="Saticioglu I.B."/>
            <person name="Ay H."/>
            <person name="Altun S."/>
            <person name="Duman M."/>
        </authorList>
    </citation>
    <scope>NUCLEOTIDE SEQUENCE</scope>
    <source>
        <strain evidence="3">C-39</strain>
    </source>
</reference>
<feature type="coiled-coil region" evidence="1">
    <location>
        <begin position="11"/>
        <end position="38"/>
    </location>
</feature>
<dbReference type="Pfam" id="PF08020">
    <property type="entry name" value="DUF1706"/>
    <property type="match status" value="1"/>
</dbReference>
<dbReference type="PIRSF" id="PIRSF031551">
    <property type="entry name" value="DUF1706"/>
    <property type="match status" value="1"/>
</dbReference>
<dbReference type="EMBL" id="JACXXP010000060">
    <property type="protein sequence ID" value="MBD3907247.1"/>
    <property type="molecule type" value="Genomic_DNA"/>
</dbReference>
<evidence type="ECO:0000313" key="5">
    <source>
        <dbReference type="Proteomes" id="UP001107960"/>
    </source>
</evidence>
<dbReference type="AlphaFoldDB" id="A0A9Q3UTN5"/>
<name>A0A9Q3UTN5_9FLAO</name>
<protein>
    <submittedName>
        <fullName evidence="3">ClbS/DfsB family four-helix bundle protein</fullName>
    </submittedName>
</protein>
<accession>A0A9Q3UTN5</accession>
<organism evidence="3 5">
    <name type="scientific">Chryseobacterium muglaense</name>
    <dbReference type="NCBI Taxonomy" id="2893752"/>
    <lineage>
        <taxon>Bacteria</taxon>
        <taxon>Pseudomonadati</taxon>
        <taxon>Bacteroidota</taxon>
        <taxon>Flavobacteriia</taxon>
        <taxon>Flavobacteriales</taxon>
        <taxon>Weeksellaceae</taxon>
        <taxon>Chryseobacterium group</taxon>
        <taxon>Chryseobacterium</taxon>
    </lineage>
</organism>
<proteinExistence type="predicted"/>
<dbReference type="Proteomes" id="UP001107960">
    <property type="component" value="Unassembled WGS sequence"/>
</dbReference>
<evidence type="ECO:0000313" key="4">
    <source>
        <dbReference type="Proteomes" id="UP000603715"/>
    </source>
</evidence>
<dbReference type="Gene3D" id="1.20.120.450">
    <property type="entry name" value="dinb family like domain"/>
    <property type="match status" value="1"/>
</dbReference>
<comment type="caution">
    <text evidence="3">The sequence shown here is derived from an EMBL/GenBank/DDBJ whole genome shotgun (WGS) entry which is preliminary data.</text>
</comment>
<evidence type="ECO:0000313" key="2">
    <source>
        <dbReference type="EMBL" id="MBD3907247.1"/>
    </source>
</evidence>
<gene>
    <name evidence="2" type="ORF">IEW27_22000</name>
    <name evidence="3" type="ORF">LNP80_02700</name>
</gene>
<sequence>MSVPATKEELLQAIETNYNKLNKELQNISDEMASTKNMEGHSKDTVMSVNNLLAYLIGWGKLVLKWNEKRTLNQPVDFPETGYKWNELGKLAQKFYEDSNEDDFQSLKQKLNKNVADIITLVRSKTDEELYKTDWYGKWTLGRMIQFNTSSPYKNATARIRKLIKSLPSTLKK</sequence>
<dbReference type="Proteomes" id="UP000603715">
    <property type="component" value="Unassembled WGS sequence"/>
</dbReference>
<dbReference type="PANTHER" id="PTHR40658">
    <property type="match status" value="1"/>
</dbReference>